<dbReference type="Pfam" id="PF05145">
    <property type="entry name" value="AbrB"/>
    <property type="match status" value="1"/>
</dbReference>
<evidence type="ECO:0000313" key="2">
    <source>
        <dbReference type="EMBL" id="SFF63640.1"/>
    </source>
</evidence>
<dbReference type="PANTHER" id="PTHR38457">
    <property type="entry name" value="REGULATOR ABRB-RELATED"/>
    <property type="match status" value="1"/>
</dbReference>
<feature type="transmembrane region" description="Helical" evidence="1">
    <location>
        <begin position="7"/>
        <end position="37"/>
    </location>
</feature>
<feature type="transmembrane region" description="Helical" evidence="1">
    <location>
        <begin position="326"/>
        <end position="344"/>
    </location>
</feature>
<keyword evidence="3" id="KW-1185">Reference proteome</keyword>
<dbReference type="InterPro" id="IPR007820">
    <property type="entry name" value="AbrB_fam"/>
</dbReference>
<proteinExistence type="predicted"/>
<dbReference type="PANTHER" id="PTHR38457:SF1">
    <property type="entry name" value="REGULATOR ABRB-RELATED"/>
    <property type="match status" value="1"/>
</dbReference>
<dbReference type="PIRSF" id="PIRSF038991">
    <property type="entry name" value="Protein_AbrB"/>
    <property type="match status" value="1"/>
</dbReference>
<evidence type="ECO:0000313" key="3">
    <source>
        <dbReference type="Proteomes" id="UP000198661"/>
    </source>
</evidence>
<feature type="transmembrane region" description="Helical" evidence="1">
    <location>
        <begin position="142"/>
        <end position="163"/>
    </location>
</feature>
<dbReference type="AlphaFoldDB" id="A0A1I2KBQ1"/>
<dbReference type="EMBL" id="FOOK01000001">
    <property type="protein sequence ID" value="SFF63640.1"/>
    <property type="molecule type" value="Genomic_DNA"/>
</dbReference>
<dbReference type="InterPro" id="IPR017516">
    <property type="entry name" value="AbrB_dup"/>
</dbReference>
<dbReference type="Proteomes" id="UP000198661">
    <property type="component" value="Unassembled WGS sequence"/>
</dbReference>
<feature type="transmembrane region" description="Helical" evidence="1">
    <location>
        <begin position="291"/>
        <end position="314"/>
    </location>
</feature>
<name>A0A1I2KBQ1_9BACL</name>
<feature type="transmembrane region" description="Helical" evidence="1">
    <location>
        <begin position="183"/>
        <end position="201"/>
    </location>
</feature>
<feature type="transmembrane region" description="Helical" evidence="1">
    <location>
        <begin position="208"/>
        <end position="228"/>
    </location>
</feature>
<dbReference type="RefSeq" id="WP_177198900.1">
    <property type="nucleotide sequence ID" value="NZ_FOOK01000001.1"/>
</dbReference>
<gene>
    <name evidence="2" type="ORF">SAMN04488025_10187</name>
</gene>
<dbReference type="GO" id="GO:0010468">
    <property type="term" value="P:regulation of gene expression"/>
    <property type="evidence" value="ECO:0007669"/>
    <property type="project" value="InterPro"/>
</dbReference>
<evidence type="ECO:0000256" key="1">
    <source>
        <dbReference type="SAM" id="Phobius"/>
    </source>
</evidence>
<dbReference type="STRING" id="201973.SAMN04488025_10187"/>
<reference evidence="3" key="1">
    <citation type="submission" date="2016-10" db="EMBL/GenBank/DDBJ databases">
        <authorList>
            <person name="Varghese N."/>
            <person name="Submissions S."/>
        </authorList>
    </citation>
    <scope>NUCLEOTIDE SEQUENCE [LARGE SCALE GENOMIC DNA]</scope>
    <source>
        <strain evidence="3">DSM 44945</strain>
    </source>
</reference>
<sequence length="356" mass="37742">MITARRLLFTGTVAAIGGVSFFLLGLPLPFLLGSMLATALLQTLRSDTLPVPQGVTQLAQALIGVSIGFSFSLSFHQSLIGLAVPLIVYLLAIMVLGFVSGYLLFKLSDLDGMTALFCCVPGGASEMISYSEAYGADSRIVATYHTARIVLIIVSMSFLAPWLAGGPGGEAISGGAEPSIGLGASWTPLLLLIGTLAWWLSTRIRFRAASFLLAVLLGVIGNGVWFHLDKAPLSYTMIGQMLLGVSVGSKFDRATWIRIVRLGKTMMLVMIFTLLISLGLGYLFYRVTSVGLVTSLLATIPGGAAEMATIALTLGRDVTLVAAIQMIRLFTMFLVAPGMTIWLGRRLAARGTEGKG</sequence>
<accession>A0A1I2KBQ1</accession>
<evidence type="ECO:0008006" key="4">
    <source>
        <dbReference type="Google" id="ProtNLM"/>
    </source>
</evidence>
<dbReference type="GO" id="GO:0016020">
    <property type="term" value="C:membrane"/>
    <property type="evidence" value="ECO:0007669"/>
    <property type="project" value="InterPro"/>
</dbReference>
<keyword evidence="1" id="KW-0472">Membrane</keyword>
<keyword evidence="1" id="KW-1133">Transmembrane helix</keyword>
<feature type="transmembrane region" description="Helical" evidence="1">
    <location>
        <begin position="265"/>
        <end position="285"/>
    </location>
</feature>
<organism evidence="2 3">
    <name type="scientific">Planifilum fulgidum</name>
    <dbReference type="NCBI Taxonomy" id="201973"/>
    <lineage>
        <taxon>Bacteria</taxon>
        <taxon>Bacillati</taxon>
        <taxon>Bacillota</taxon>
        <taxon>Bacilli</taxon>
        <taxon>Bacillales</taxon>
        <taxon>Thermoactinomycetaceae</taxon>
        <taxon>Planifilum</taxon>
    </lineage>
</organism>
<dbReference type="NCBIfam" id="TIGR03082">
    <property type="entry name" value="Gneg_AbrB_dup"/>
    <property type="match status" value="2"/>
</dbReference>
<protein>
    <recommendedName>
        <fullName evidence="4">Membrane protein AbrB duplication</fullName>
    </recommendedName>
</protein>
<feature type="transmembrane region" description="Helical" evidence="1">
    <location>
        <begin position="82"/>
        <end position="104"/>
    </location>
</feature>
<keyword evidence="1" id="KW-0812">Transmembrane</keyword>